<evidence type="ECO:0000313" key="19">
    <source>
        <dbReference type="Proteomes" id="UP001055439"/>
    </source>
</evidence>
<dbReference type="PROSITE" id="PS51685">
    <property type="entry name" value="SAM_MT_ERG6_SMT"/>
    <property type="match status" value="1"/>
</dbReference>
<dbReference type="Proteomes" id="UP001055439">
    <property type="component" value="Chromosome 8"/>
</dbReference>
<keyword evidence="8" id="KW-0443">Lipid metabolism</keyword>
<evidence type="ECO:0000256" key="1">
    <source>
        <dbReference type="ARBA" id="ARBA00004938"/>
    </source>
</evidence>
<evidence type="ECO:0000256" key="10">
    <source>
        <dbReference type="ARBA" id="ARBA00023221"/>
    </source>
</evidence>
<dbReference type="InterPro" id="IPR013705">
    <property type="entry name" value="Sterol_MeTrfase_C"/>
</dbReference>
<keyword evidence="5 13" id="KW-0949">S-adenosyl-L-methionine</keyword>
<feature type="compositionally biased region" description="Basic residues" evidence="16">
    <location>
        <begin position="157"/>
        <end position="173"/>
    </location>
</feature>
<feature type="region of interest" description="Disordered" evidence="16">
    <location>
        <begin position="210"/>
        <end position="238"/>
    </location>
</feature>
<keyword evidence="10" id="KW-0753">Steroid metabolism</keyword>
<dbReference type="GO" id="GO:0032259">
    <property type="term" value="P:methylation"/>
    <property type="evidence" value="ECO:0007669"/>
    <property type="project" value="UniProtKB-KW"/>
</dbReference>
<feature type="domain" description="SAM-dependent methyltransferase Erg6/SMT-type" evidence="17">
    <location>
        <begin position="660"/>
        <end position="947"/>
    </location>
</feature>
<evidence type="ECO:0000256" key="14">
    <source>
        <dbReference type="RuleBase" id="RU362025"/>
    </source>
</evidence>
<protein>
    <recommendedName>
        <fullName evidence="14">Methyltransferase</fullName>
        <ecNumber evidence="14">2.1.1.-</ecNumber>
    </recommendedName>
</protein>
<dbReference type="OrthoDB" id="10318008at2759"/>
<evidence type="ECO:0000313" key="18">
    <source>
        <dbReference type="EMBL" id="URE35437.1"/>
    </source>
</evidence>
<dbReference type="InterPro" id="IPR013216">
    <property type="entry name" value="Methyltransf_11"/>
</dbReference>
<comment type="function">
    <text evidence="12">Catalyzes the methyl transfer from S-adenosyl-methionine to the C-24 of cycloartenol to form 24-methylene cycloartenol.</text>
</comment>
<dbReference type="AlphaFoldDB" id="A0A9E7KX10"/>
<evidence type="ECO:0000256" key="12">
    <source>
        <dbReference type="ARBA" id="ARBA00058522"/>
    </source>
</evidence>
<dbReference type="PANTHER" id="PTHR44068">
    <property type="entry name" value="ZGC:194242"/>
    <property type="match status" value="1"/>
</dbReference>
<name>A0A9E7KX10_9LILI</name>
<keyword evidence="2" id="KW-0444">Lipid biosynthesis</keyword>
<dbReference type="Pfam" id="PF08498">
    <property type="entry name" value="Sterol_MT_C"/>
    <property type="match status" value="1"/>
</dbReference>
<dbReference type="InterPro" id="IPR050447">
    <property type="entry name" value="Erg6_SMT_methyltransf"/>
</dbReference>
<evidence type="ECO:0000256" key="15">
    <source>
        <dbReference type="SAM" id="Coils"/>
    </source>
</evidence>
<dbReference type="EMBL" id="CP097510">
    <property type="protein sequence ID" value="URE35437.1"/>
    <property type="molecule type" value="Genomic_DNA"/>
</dbReference>
<evidence type="ECO:0000256" key="5">
    <source>
        <dbReference type="ARBA" id="ARBA00022691"/>
    </source>
</evidence>
<dbReference type="PANTHER" id="PTHR44068:SF1">
    <property type="entry name" value="HYPOTHETICAL LOC100005854"/>
    <property type="match status" value="1"/>
</dbReference>
<dbReference type="SUPFAM" id="SSF53335">
    <property type="entry name" value="S-adenosyl-L-methionine-dependent methyltransferases"/>
    <property type="match status" value="1"/>
</dbReference>
<keyword evidence="7" id="KW-0756">Sterol biosynthesis</keyword>
<dbReference type="GO" id="GO:0016126">
    <property type="term" value="P:sterol biosynthetic process"/>
    <property type="evidence" value="ECO:0007669"/>
    <property type="project" value="UniProtKB-KW"/>
</dbReference>
<keyword evidence="6" id="KW-0752">Steroid biosynthesis</keyword>
<feature type="region of interest" description="Disordered" evidence="16">
    <location>
        <begin position="1"/>
        <end position="71"/>
    </location>
</feature>
<sequence>MAARNGRWEIAPPPRILNLPQRSRRSRAAAPPEQRLDWKLGELLDQEWSATPPPSPLRWGMSSGGTAGDSSGEERWRFQAEILRAECNFLRMEREVTLRKLERNRAQMEVALKSAMETLVSGRKKIDGRAAVGAALDEGIEELEEKLQELKLAGSSSRRRRTGGSRKPPRGSCRRNFDRQASVLRRQLEKLEEESSVKDIREISVQAFAKKDAEAEPHEQEENATPGSSHRRRSPDEVEILRRKMEGMSRGMLERMEECSCLLSANISSTGSRKSEWNCCSQNITGYTEAADKTGNAFLQIQQQQVRFKTISSHLLSKMALLHLPTRTHGTYVGATRVPRHGHADSIKVSTVGSALNAGHWYKITGFLIAVYPDLSCIDGLQVLLVVEEKMEQLPSCCSCKEVVGRIVQQVRAESEQWSEMQGMLEQVRVEMEELRSSRDHWQRRAIASEINFHSLHARKLEWKQRARSCERKGIELQKVVKELQRELQPSKTRLLNAPPSSPLQSQLHAADSRKGRSVDAYKEKEKHVLVCHLKSQNDSSRRSPLQVIDNMSPLLSPRSRIGTLYLHDRMRQSDLAERIGMAKTTLINHKKPVKYRYCVFTVDSQMSKSGALDLATGVGGKIKKEDVQSAVDQYEKYHVSYGGDEETRKANYSDMVNKYYDLATSFYEFGWGESFHFAPRWQGESLRESIKRHEHFLALQLGLKPGMKVLDVGCGIGGPLREIARFSSTSITGLNNNEYQISRGTELNHIAGLSESCNFVKADFMKTPFSDDTFDSIYAIEATCHAPDAVGCYKEIYRVLKPGQCFAAYEWCMTDHFDPNNESHRKTKSEIELGNGLPDIRTTRECLDALKLAGFEVVWEKDLAVDSPVSWYLPLDTSRFSITSFRLTAFGRLITRTMVKTLEFMGIAPAGSNRVSSFLEKAAEGLVEGGKKEIFTPMYFFLARKPLSGN</sequence>
<dbReference type="EC" id="2.1.1.-" evidence="14"/>
<dbReference type="Gene3D" id="3.40.50.150">
    <property type="entry name" value="Vaccinia Virus protein VP39"/>
    <property type="match status" value="1"/>
</dbReference>
<dbReference type="Pfam" id="PF08241">
    <property type="entry name" value="Methyltransf_11"/>
    <property type="match status" value="1"/>
</dbReference>
<gene>
    <name evidence="18" type="ORF">MUK42_13039</name>
</gene>
<evidence type="ECO:0000256" key="2">
    <source>
        <dbReference type="ARBA" id="ARBA00022516"/>
    </source>
</evidence>
<keyword evidence="19" id="KW-1185">Reference proteome</keyword>
<evidence type="ECO:0000256" key="7">
    <source>
        <dbReference type="ARBA" id="ARBA00023011"/>
    </source>
</evidence>
<keyword evidence="15" id="KW-0175">Coiled coil</keyword>
<evidence type="ECO:0000256" key="6">
    <source>
        <dbReference type="ARBA" id="ARBA00022955"/>
    </source>
</evidence>
<dbReference type="FunFam" id="3.40.50.150:FF:000161">
    <property type="entry name" value="Methyltransferase"/>
    <property type="match status" value="1"/>
</dbReference>
<organism evidence="18 19">
    <name type="scientific">Musa troglodytarum</name>
    <name type="common">fe'i banana</name>
    <dbReference type="NCBI Taxonomy" id="320322"/>
    <lineage>
        <taxon>Eukaryota</taxon>
        <taxon>Viridiplantae</taxon>
        <taxon>Streptophyta</taxon>
        <taxon>Embryophyta</taxon>
        <taxon>Tracheophyta</taxon>
        <taxon>Spermatophyta</taxon>
        <taxon>Magnoliopsida</taxon>
        <taxon>Liliopsida</taxon>
        <taxon>Zingiberales</taxon>
        <taxon>Musaceae</taxon>
        <taxon>Musa</taxon>
    </lineage>
</organism>
<evidence type="ECO:0000256" key="4">
    <source>
        <dbReference type="ARBA" id="ARBA00022679"/>
    </source>
</evidence>
<keyword evidence="4 13" id="KW-0808">Transferase</keyword>
<dbReference type="InterPro" id="IPR030384">
    <property type="entry name" value="MeTrfase_SMT"/>
</dbReference>
<evidence type="ECO:0000259" key="17">
    <source>
        <dbReference type="PROSITE" id="PS51685"/>
    </source>
</evidence>
<keyword evidence="3 13" id="KW-0489">Methyltransferase</keyword>
<dbReference type="GO" id="GO:0003838">
    <property type="term" value="F:sterol 24-C-methyltransferase activity"/>
    <property type="evidence" value="ECO:0007669"/>
    <property type="project" value="TreeGrafter"/>
</dbReference>
<dbReference type="InterPro" id="IPR029063">
    <property type="entry name" value="SAM-dependent_MTases_sf"/>
</dbReference>
<evidence type="ECO:0000256" key="16">
    <source>
        <dbReference type="SAM" id="MobiDB-lite"/>
    </source>
</evidence>
<feature type="region of interest" description="Disordered" evidence="16">
    <location>
        <begin position="491"/>
        <end position="516"/>
    </location>
</feature>
<feature type="coiled-coil region" evidence="15">
    <location>
        <begin position="425"/>
        <end position="487"/>
    </location>
</feature>
<evidence type="ECO:0000256" key="13">
    <source>
        <dbReference type="PROSITE-ProRule" id="PRU01022"/>
    </source>
</evidence>
<evidence type="ECO:0000256" key="9">
    <source>
        <dbReference type="ARBA" id="ARBA00023166"/>
    </source>
</evidence>
<comment type="pathway">
    <text evidence="1">Steroid biosynthesis; sterol biosynthesis.</text>
</comment>
<evidence type="ECO:0000256" key="3">
    <source>
        <dbReference type="ARBA" id="ARBA00022603"/>
    </source>
</evidence>
<reference evidence="18" key="1">
    <citation type="submission" date="2022-05" db="EMBL/GenBank/DDBJ databases">
        <title>The Musa troglodytarum L. genome provides insights into the mechanism of non-climacteric behaviour and enrichment of carotenoids.</title>
        <authorList>
            <person name="Wang J."/>
        </authorList>
    </citation>
    <scope>NUCLEOTIDE SEQUENCE</scope>
    <source>
        <tissue evidence="18">Leaf</tissue>
    </source>
</reference>
<feature type="region of interest" description="Disordered" evidence="16">
    <location>
        <begin position="151"/>
        <end position="179"/>
    </location>
</feature>
<evidence type="ECO:0000256" key="8">
    <source>
        <dbReference type="ARBA" id="ARBA00023098"/>
    </source>
</evidence>
<keyword evidence="9" id="KW-1207">Sterol metabolism</keyword>
<comment type="similarity">
    <text evidence="11 13 14">Belongs to the class I-like SAM-binding methyltransferase superfamily. Erg6/SMT family.</text>
</comment>
<dbReference type="CDD" id="cd02440">
    <property type="entry name" value="AdoMet_MTases"/>
    <property type="match status" value="1"/>
</dbReference>
<dbReference type="GO" id="GO:0005783">
    <property type="term" value="C:endoplasmic reticulum"/>
    <property type="evidence" value="ECO:0007669"/>
    <property type="project" value="TreeGrafter"/>
</dbReference>
<accession>A0A9E7KX10</accession>
<feature type="compositionally biased region" description="Basic and acidic residues" evidence="16">
    <location>
        <begin position="210"/>
        <end position="221"/>
    </location>
</feature>
<evidence type="ECO:0000256" key="11">
    <source>
        <dbReference type="ARBA" id="ARBA00038188"/>
    </source>
</evidence>
<proteinExistence type="inferred from homology"/>